<feature type="compositionally biased region" description="Low complexity" evidence="1">
    <location>
        <begin position="18"/>
        <end position="30"/>
    </location>
</feature>
<dbReference type="AlphaFoldDB" id="A0A7T8GVV2"/>
<dbReference type="EMBL" id="CP045902">
    <property type="protein sequence ID" value="QQP38780.1"/>
    <property type="molecule type" value="Genomic_DNA"/>
</dbReference>
<name>A0A7T8GVV2_CALRO</name>
<feature type="non-terminal residue" evidence="2">
    <location>
        <position position="1"/>
    </location>
</feature>
<gene>
    <name evidence="2" type="ORF">FKW44_019460</name>
</gene>
<dbReference type="Proteomes" id="UP000595437">
    <property type="component" value="Chromosome 13"/>
</dbReference>
<reference evidence="3" key="1">
    <citation type="submission" date="2021-01" db="EMBL/GenBank/DDBJ databases">
        <title>Caligus Genome Assembly.</title>
        <authorList>
            <person name="Gallardo-Escarate C."/>
        </authorList>
    </citation>
    <scope>NUCLEOTIDE SEQUENCE [LARGE SCALE GENOMIC DNA]</scope>
</reference>
<evidence type="ECO:0000313" key="2">
    <source>
        <dbReference type="EMBL" id="QQP38780.1"/>
    </source>
</evidence>
<feature type="region of interest" description="Disordered" evidence="1">
    <location>
        <begin position="1"/>
        <end position="33"/>
    </location>
</feature>
<proteinExistence type="predicted"/>
<keyword evidence="3" id="KW-1185">Reference proteome</keyword>
<evidence type="ECO:0000313" key="3">
    <source>
        <dbReference type="Proteomes" id="UP000595437"/>
    </source>
</evidence>
<evidence type="ECO:0000256" key="1">
    <source>
        <dbReference type="SAM" id="MobiDB-lite"/>
    </source>
</evidence>
<protein>
    <submittedName>
        <fullName evidence="2">Uncharacterized protein</fullName>
    </submittedName>
</protein>
<organism evidence="2 3">
    <name type="scientific">Caligus rogercresseyi</name>
    <name type="common">Sea louse</name>
    <dbReference type="NCBI Taxonomy" id="217165"/>
    <lineage>
        <taxon>Eukaryota</taxon>
        <taxon>Metazoa</taxon>
        <taxon>Ecdysozoa</taxon>
        <taxon>Arthropoda</taxon>
        <taxon>Crustacea</taxon>
        <taxon>Multicrustacea</taxon>
        <taxon>Hexanauplia</taxon>
        <taxon>Copepoda</taxon>
        <taxon>Siphonostomatoida</taxon>
        <taxon>Caligidae</taxon>
        <taxon>Caligus</taxon>
    </lineage>
</organism>
<accession>A0A7T8GVV2</accession>
<sequence>RQGPSQHGEWKQSEWVTSSSSAGGYHYSSSRNGSAVDHGCIAYPNEQRIQLLGITEDVALMQNVPPITTSCLHRESTEETRFESMVTTTNSYQANINQKAFL</sequence>